<dbReference type="AlphaFoldDB" id="A0A0C9THM3"/>
<dbReference type="Pfam" id="PF00400">
    <property type="entry name" value="WD40"/>
    <property type="match status" value="4"/>
</dbReference>
<dbReference type="EMBL" id="KN820136">
    <property type="protein sequence ID" value="KIJ06836.1"/>
    <property type="molecule type" value="Genomic_DNA"/>
</dbReference>
<dbReference type="PANTHER" id="PTHR44019">
    <property type="entry name" value="WD REPEAT-CONTAINING PROTEIN 55"/>
    <property type="match status" value="1"/>
</dbReference>
<name>A0A0C9THM3_PAXIN</name>
<evidence type="ECO:0008006" key="6">
    <source>
        <dbReference type="Google" id="ProtNLM"/>
    </source>
</evidence>
<organism evidence="4 5">
    <name type="scientific">Paxillus involutus ATCC 200175</name>
    <dbReference type="NCBI Taxonomy" id="664439"/>
    <lineage>
        <taxon>Eukaryota</taxon>
        <taxon>Fungi</taxon>
        <taxon>Dikarya</taxon>
        <taxon>Basidiomycota</taxon>
        <taxon>Agaricomycotina</taxon>
        <taxon>Agaricomycetes</taxon>
        <taxon>Agaricomycetidae</taxon>
        <taxon>Boletales</taxon>
        <taxon>Paxilineae</taxon>
        <taxon>Paxillaceae</taxon>
        <taxon>Paxillus</taxon>
    </lineage>
</organism>
<keyword evidence="2" id="KW-0677">Repeat</keyword>
<sequence length="158" mass="16975">GHTNAVWSVAFLPDGEQVISGSYDKSIRAWRIEDGREVGSAMRDGGAVFAVAASSDGQWIASGGSAKTIVMWDAKTHEKIVELNGHSTGVRSLAFSPDSARIVSGCNDGTVIIWSTTTGKRLLGPLNGHTSWVQCVSFSWNGDKFATCDDRDIRVWNS</sequence>
<dbReference type="HOGENOM" id="CLU_000288_57_18_1"/>
<evidence type="ECO:0000313" key="4">
    <source>
        <dbReference type="EMBL" id="KIJ06836.1"/>
    </source>
</evidence>
<feature type="non-terminal residue" evidence="4">
    <location>
        <position position="1"/>
    </location>
</feature>
<dbReference type="Gene3D" id="2.130.10.10">
    <property type="entry name" value="YVTN repeat-like/Quinoprotein amine dehydrogenase"/>
    <property type="match status" value="2"/>
</dbReference>
<proteinExistence type="predicted"/>
<evidence type="ECO:0000256" key="1">
    <source>
        <dbReference type="ARBA" id="ARBA00022574"/>
    </source>
</evidence>
<gene>
    <name evidence="4" type="ORF">PAXINDRAFT_61584</name>
</gene>
<dbReference type="PANTHER" id="PTHR44019:SF8">
    <property type="entry name" value="POC1 CENTRIOLAR PROTEIN HOMOLOG"/>
    <property type="match status" value="1"/>
</dbReference>
<feature type="repeat" description="WD" evidence="3">
    <location>
        <begin position="41"/>
        <end position="82"/>
    </location>
</feature>
<dbReference type="OrthoDB" id="2658855at2759"/>
<dbReference type="PROSITE" id="PS50294">
    <property type="entry name" value="WD_REPEATS_REGION"/>
    <property type="match status" value="3"/>
</dbReference>
<dbReference type="InterPro" id="IPR050505">
    <property type="entry name" value="WDR55/POC1"/>
</dbReference>
<dbReference type="PRINTS" id="PR00320">
    <property type="entry name" value="GPROTEINBRPT"/>
</dbReference>
<evidence type="ECO:0000256" key="3">
    <source>
        <dbReference type="PROSITE-ProRule" id="PRU00221"/>
    </source>
</evidence>
<dbReference type="PROSITE" id="PS50082">
    <property type="entry name" value="WD_REPEATS_2"/>
    <property type="match status" value="4"/>
</dbReference>
<reference evidence="5" key="2">
    <citation type="submission" date="2015-01" db="EMBL/GenBank/DDBJ databases">
        <title>Evolutionary Origins and Diversification of the Mycorrhizal Mutualists.</title>
        <authorList>
            <consortium name="DOE Joint Genome Institute"/>
            <consortium name="Mycorrhizal Genomics Consortium"/>
            <person name="Kohler A."/>
            <person name="Kuo A."/>
            <person name="Nagy L.G."/>
            <person name="Floudas D."/>
            <person name="Copeland A."/>
            <person name="Barry K.W."/>
            <person name="Cichocki N."/>
            <person name="Veneault-Fourrey C."/>
            <person name="LaButti K."/>
            <person name="Lindquist E.A."/>
            <person name="Lipzen A."/>
            <person name="Lundell T."/>
            <person name="Morin E."/>
            <person name="Murat C."/>
            <person name="Riley R."/>
            <person name="Ohm R."/>
            <person name="Sun H."/>
            <person name="Tunlid A."/>
            <person name="Henrissat B."/>
            <person name="Grigoriev I.V."/>
            <person name="Hibbett D.S."/>
            <person name="Martin F."/>
        </authorList>
    </citation>
    <scope>NUCLEOTIDE SEQUENCE [LARGE SCALE GENOMIC DNA]</scope>
    <source>
        <strain evidence="5">ATCC 200175</strain>
    </source>
</reference>
<keyword evidence="1 3" id="KW-0853">WD repeat</keyword>
<accession>A0A0C9THM3</accession>
<feature type="repeat" description="WD" evidence="3">
    <location>
        <begin position="1"/>
        <end position="40"/>
    </location>
</feature>
<dbReference type="InterPro" id="IPR020472">
    <property type="entry name" value="WD40_PAC1"/>
</dbReference>
<evidence type="ECO:0000313" key="5">
    <source>
        <dbReference type="Proteomes" id="UP000053647"/>
    </source>
</evidence>
<dbReference type="InterPro" id="IPR001680">
    <property type="entry name" value="WD40_rpt"/>
</dbReference>
<evidence type="ECO:0000256" key="2">
    <source>
        <dbReference type="ARBA" id="ARBA00022737"/>
    </source>
</evidence>
<feature type="repeat" description="WD" evidence="3">
    <location>
        <begin position="83"/>
        <end position="124"/>
    </location>
</feature>
<dbReference type="InterPro" id="IPR015943">
    <property type="entry name" value="WD40/YVTN_repeat-like_dom_sf"/>
</dbReference>
<protein>
    <recommendedName>
        <fullName evidence="6">WD40 repeat-like protein</fullName>
    </recommendedName>
</protein>
<feature type="repeat" description="WD" evidence="3">
    <location>
        <begin position="126"/>
        <end position="158"/>
    </location>
</feature>
<dbReference type="InterPro" id="IPR036322">
    <property type="entry name" value="WD40_repeat_dom_sf"/>
</dbReference>
<dbReference type="SMART" id="SM00320">
    <property type="entry name" value="WD40"/>
    <property type="match status" value="4"/>
</dbReference>
<keyword evidence="5" id="KW-1185">Reference proteome</keyword>
<reference evidence="4 5" key="1">
    <citation type="submission" date="2014-06" db="EMBL/GenBank/DDBJ databases">
        <authorList>
            <consortium name="DOE Joint Genome Institute"/>
            <person name="Kuo A."/>
            <person name="Kohler A."/>
            <person name="Nagy L.G."/>
            <person name="Floudas D."/>
            <person name="Copeland A."/>
            <person name="Barry K.W."/>
            <person name="Cichocki N."/>
            <person name="Veneault-Fourrey C."/>
            <person name="LaButti K."/>
            <person name="Lindquist E.A."/>
            <person name="Lipzen A."/>
            <person name="Lundell T."/>
            <person name="Morin E."/>
            <person name="Murat C."/>
            <person name="Sun H."/>
            <person name="Tunlid A."/>
            <person name="Henrissat B."/>
            <person name="Grigoriev I.V."/>
            <person name="Hibbett D.S."/>
            <person name="Martin F."/>
            <person name="Nordberg H.P."/>
            <person name="Cantor M.N."/>
            <person name="Hua S.X."/>
        </authorList>
    </citation>
    <scope>NUCLEOTIDE SEQUENCE [LARGE SCALE GENOMIC DNA]</scope>
    <source>
        <strain evidence="4 5">ATCC 200175</strain>
    </source>
</reference>
<dbReference type="Proteomes" id="UP000053647">
    <property type="component" value="Unassembled WGS sequence"/>
</dbReference>
<dbReference type="SUPFAM" id="SSF50978">
    <property type="entry name" value="WD40 repeat-like"/>
    <property type="match status" value="1"/>
</dbReference>
<feature type="non-terminal residue" evidence="4">
    <location>
        <position position="158"/>
    </location>
</feature>